<keyword evidence="6" id="KW-1185">Reference proteome</keyword>
<reference evidence="6" key="1">
    <citation type="submission" date="2023-07" db="EMBL/GenBank/DDBJ databases">
        <title>30 novel species of actinomycetes from the DSMZ collection.</title>
        <authorList>
            <person name="Nouioui I."/>
        </authorList>
    </citation>
    <scope>NUCLEOTIDE SEQUENCE [LARGE SCALE GENOMIC DNA]</scope>
    <source>
        <strain evidence="6">DSM 41699</strain>
    </source>
</reference>
<dbReference type="PANTHER" id="PTHR43150:SF4">
    <property type="entry name" value="L-GLYCERALDEHYDE 3-PHOSPHATE REDUCTASE"/>
    <property type="match status" value="1"/>
</dbReference>
<evidence type="ECO:0000313" key="5">
    <source>
        <dbReference type="EMBL" id="MDT0468883.1"/>
    </source>
</evidence>
<dbReference type="Proteomes" id="UP001183809">
    <property type="component" value="Unassembled WGS sequence"/>
</dbReference>
<dbReference type="SUPFAM" id="SSF51430">
    <property type="entry name" value="NAD(P)-linked oxidoreductase"/>
    <property type="match status" value="1"/>
</dbReference>
<dbReference type="PANTHER" id="PTHR43150">
    <property type="entry name" value="HYPERKINETIC, ISOFORM M"/>
    <property type="match status" value="1"/>
</dbReference>
<evidence type="ECO:0000256" key="1">
    <source>
        <dbReference type="ARBA" id="ARBA00006515"/>
    </source>
</evidence>
<dbReference type="CDD" id="cd19074">
    <property type="entry name" value="Aldo_ket_red_shaker-like"/>
    <property type="match status" value="1"/>
</dbReference>
<dbReference type="InterPro" id="IPR023210">
    <property type="entry name" value="NADP_OxRdtase_dom"/>
</dbReference>
<feature type="domain" description="NADP-dependent oxidoreductase" evidence="4">
    <location>
        <begin position="15"/>
        <end position="314"/>
    </location>
</feature>
<keyword evidence="2" id="KW-0521">NADP</keyword>
<evidence type="ECO:0000256" key="3">
    <source>
        <dbReference type="ARBA" id="ARBA00023002"/>
    </source>
</evidence>
<comment type="similarity">
    <text evidence="1">Belongs to the shaker potassium channel beta subunit family.</text>
</comment>
<dbReference type="Pfam" id="PF00248">
    <property type="entry name" value="Aldo_ket_red"/>
    <property type="match status" value="1"/>
</dbReference>
<dbReference type="Gene3D" id="3.20.20.100">
    <property type="entry name" value="NADP-dependent oxidoreductase domain"/>
    <property type="match status" value="1"/>
</dbReference>
<dbReference type="InterPro" id="IPR036812">
    <property type="entry name" value="NAD(P)_OxRdtase_dom_sf"/>
</dbReference>
<evidence type="ECO:0000256" key="2">
    <source>
        <dbReference type="ARBA" id="ARBA00022857"/>
    </source>
</evidence>
<proteinExistence type="inferred from homology"/>
<keyword evidence="3" id="KW-0560">Oxidoreductase</keyword>
<comment type="caution">
    <text evidence="5">The sequence shown here is derived from an EMBL/GenBank/DDBJ whole genome shotgun (WGS) entry which is preliminary data.</text>
</comment>
<accession>A0ABU2U6S6</accession>
<sequence>MEFRHLGRSGLIISEIAYGNWLTHGSQVEQETATACIRAALDAGITTFDTADVYAETRAETVLGQGLKGERRAGLELLTKVYFPAGPGRNDRGLSRKHIMESIDGSLRRLQTDYIDLYQAHRYDHSTPLEETMDAFADVVRSGKALYIGVSEWTAEQIRAAHALARELHIPLVSNQPQYSALWRVIEAEVVPASEELGLGQVVWSPIAQGVLTGKYLPGARLPASTRARDDKGGAASVARWLRNDVLERVQQLKPLAAEAGLSLAQLAVAWVLQNSNVSAAIIGASRPEQVTENVKAAGVKLDAGLLKRMDEILTPVAMFDPAITAEASPQTRP</sequence>
<dbReference type="PRINTS" id="PR01577">
    <property type="entry name" value="KCNABCHANNEL"/>
</dbReference>
<gene>
    <name evidence="5" type="ORF">RM764_38930</name>
</gene>
<dbReference type="EMBL" id="JAVREY010000087">
    <property type="protein sequence ID" value="MDT0468883.1"/>
    <property type="molecule type" value="Genomic_DNA"/>
</dbReference>
<name>A0ABU2U6S6_9ACTN</name>
<dbReference type="InterPro" id="IPR005399">
    <property type="entry name" value="K_chnl_volt-dep_bsu_KCNAB-rel"/>
</dbReference>
<protein>
    <submittedName>
        <fullName evidence="5">Aldo/keto reductase family protein</fullName>
    </submittedName>
</protein>
<evidence type="ECO:0000313" key="6">
    <source>
        <dbReference type="Proteomes" id="UP001183809"/>
    </source>
</evidence>
<organism evidence="5 6">
    <name type="scientific">Streptomyces gibsoniae</name>
    <dbReference type="NCBI Taxonomy" id="3075529"/>
    <lineage>
        <taxon>Bacteria</taxon>
        <taxon>Bacillati</taxon>
        <taxon>Actinomycetota</taxon>
        <taxon>Actinomycetes</taxon>
        <taxon>Kitasatosporales</taxon>
        <taxon>Streptomycetaceae</taxon>
        <taxon>Streptomyces</taxon>
    </lineage>
</organism>
<dbReference type="RefSeq" id="WP_311700326.1">
    <property type="nucleotide sequence ID" value="NZ_JAVREY010000087.1"/>
</dbReference>
<evidence type="ECO:0000259" key="4">
    <source>
        <dbReference type="Pfam" id="PF00248"/>
    </source>
</evidence>